<dbReference type="InterPro" id="IPR032710">
    <property type="entry name" value="NTF2-like_dom_sf"/>
</dbReference>
<sequence length="180" mass="19807">MRFLTTALLALIASTTVAVALPEKGKDEKHGDDDHCLKDFEVSELAVKWLLVWSTDPSPKKSDLQKILTPNIASYDEAFGGPTLSLDELWDVITAPGPYTTGDIKQFPLFTFHSCDQIGVRWGYTAVTTGFESTVPVGTKVELKGIDILHVDLKTRKIFNATSSADWINLARQLGQTVLI</sequence>
<name>A0A6A6RD56_9PEZI</name>
<protein>
    <recommendedName>
        <fullName evidence="2">NTF2-like domain-containing protein</fullName>
    </recommendedName>
</protein>
<dbReference type="SUPFAM" id="SSF54427">
    <property type="entry name" value="NTF2-like"/>
    <property type="match status" value="1"/>
</dbReference>
<keyword evidence="4" id="KW-1185">Reference proteome</keyword>
<dbReference type="InterPro" id="IPR058645">
    <property type="entry name" value="NTF2-like_dom_7"/>
</dbReference>
<keyword evidence="1" id="KW-0732">Signal</keyword>
<evidence type="ECO:0000313" key="4">
    <source>
        <dbReference type="Proteomes" id="UP000799750"/>
    </source>
</evidence>
<dbReference type="Pfam" id="PF26534">
    <property type="entry name" value="NTF2_7"/>
    <property type="match status" value="1"/>
</dbReference>
<evidence type="ECO:0000313" key="3">
    <source>
        <dbReference type="EMBL" id="KAF2501673.1"/>
    </source>
</evidence>
<dbReference type="AlphaFoldDB" id="A0A6A6RD56"/>
<organism evidence="3 4">
    <name type="scientific">Lophium mytilinum</name>
    <dbReference type="NCBI Taxonomy" id="390894"/>
    <lineage>
        <taxon>Eukaryota</taxon>
        <taxon>Fungi</taxon>
        <taxon>Dikarya</taxon>
        <taxon>Ascomycota</taxon>
        <taxon>Pezizomycotina</taxon>
        <taxon>Dothideomycetes</taxon>
        <taxon>Pleosporomycetidae</taxon>
        <taxon>Mytilinidiales</taxon>
        <taxon>Mytilinidiaceae</taxon>
        <taxon>Lophium</taxon>
    </lineage>
</organism>
<dbReference type="OrthoDB" id="3526850at2759"/>
<dbReference type="Proteomes" id="UP000799750">
    <property type="component" value="Unassembled WGS sequence"/>
</dbReference>
<evidence type="ECO:0000256" key="1">
    <source>
        <dbReference type="SAM" id="SignalP"/>
    </source>
</evidence>
<feature type="domain" description="NTF2-like" evidence="2">
    <location>
        <begin position="109"/>
        <end position="176"/>
    </location>
</feature>
<feature type="chain" id="PRO_5025512197" description="NTF2-like domain-containing protein" evidence="1">
    <location>
        <begin position="21"/>
        <end position="180"/>
    </location>
</feature>
<dbReference type="EMBL" id="MU004182">
    <property type="protein sequence ID" value="KAF2501673.1"/>
    <property type="molecule type" value="Genomic_DNA"/>
</dbReference>
<reference evidence="3" key="1">
    <citation type="journal article" date="2020" name="Stud. Mycol.">
        <title>101 Dothideomycetes genomes: a test case for predicting lifestyles and emergence of pathogens.</title>
        <authorList>
            <person name="Haridas S."/>
            <person name="Albert R."/>
            <person name="Binder M."/>
            <person name="Bloem J."/>
            <person name="Labutti K."/>
            <person name="Salamov A."/>
            <person name="Andreopoulos B."/>
            <person name="Baker S."/>
            <person name="Barry K."/>
            <person name="Bills G."/>
            <person name="Bluhm B."/>
            <person name="Cannon C."/>
            <person name="Castanera R."/>
            <person name="Culley D."/>
            <person name="Daum C."/>
            <person name="Ezra D."/>
            <person name="Gonzalez J."/>
            <person name="Henrissat B."/>
            <person name="Kuo A."/>
            <person name="Liang C."/>
            <person name="Lipzen A."/>
            <person name="Lutzoni F."/>
            <person name="Magnuson J."/>
            <person name="Mondo S."/>
            <person name="Nolan M."/>
            <person name="Ohm R."/>
            <person name="Pangilinan J."/>
            <person name="Park H.-J."/>
            <person name="Ramirez L."/>
            <person name="Alfaro M."/>
            <person name="Sun H."/>
            <person name="Tritt A."/>
            <person name="Yoshinaga Y."/>
            <person name="Zwiers L.-H."/>
            <person name="Turgeon B."/>
            <person name="Goodwin S."/>
            <person name="Spatafora J."/>
            <person name="Crous P."/>
            <person name="Grigoriev I."/>
        </authorList>
    </citation>
    <scope>NUCLEOTIDE SEQUENCE</scope>
    <source>
        <strain evidence="3">CBS 269.34</strain>
    </source>
</reference>
<evidence type="ECO:0000259" key="2">
    <source>
        <dbReference type="Pfam" id="PF26534"/>
    </source>
</evidence>
<accession>A0A6A6RD56</accession>
<feature type="signal peptide" evidence="1">
    <location>
        <begin position="1"/>
        <end position="20"/>
    </location>
</feature>
<proteinExistence type="predicted"/>
<gene>
    <name evidence="3" type="ORF">BU16DRAFT_613525</name>
</gene>